<dbReference type="FunFam" id="1.10.8.10:FF:000002">
    <property type="entry name" value="UV excision repair protein RAD23 homolog"/>
    <property type="match status" value="1"/>
</dbReference>
<dbReference type="PROSITE" id="PS50053">
    <property type="entry name" value="UBIQUITIN_2"/>
    <property type="match status" value="1"/>
</dbReference>
<keyword evidence="1" id="KW-0677">Repeat</keyword>
<comment type="similarity">
    <text evidence="5">Belongs to the RAD23 family.</text>
</comment>
<sequence length="408" mass="42838">MQVIFKDFKKEKIPVEVAPEETVLDAKKKLAEIKGVEASQLKFVYSGKVLQDDKTIQETKIKADDQVIFMISKAVKKATPSTPAQPTTTQTPTAPRAQAPVAQVPAQEPAPAAAAAAAAALPEQQTPSNSAAVDASSASAEPQSFDASTFAVGSAREQAIANIMEMGYERSQVEAALRAAFNNPDRAVEYLLTGIPESAQVPVQGQQQAQQSGDQQGQEAEQGASDAPTAIEEIVEEDVVVGDADADEDDDDQHGDLFAAAAAASAGGAIGGADASSPGGANAAGNIDLGSAEGLRRLAQESPEALEGLLTMLAQQNPQLSSLIQQHPEEFIRMLLQGPEGLEDVEGGELAQPQLGEGEELPQITPDDENAINRLMELGFDRGTVVQVYFACDKNEELAANILFNDHA</sequence>
<evidence type="ECO:0000256" key="1">
    <source>
        <dbReference type="ARBA" id="ARBA00022737"/>
    </source>
</evidence>
<dbReference type="GO" id="GO:0005829">
    <property type="term" value="C:cytosol"/>
    <property type="evidence" value="ECO:0007669"/>
    <property type="project" value="TreeGrafter"/>
</dbReference>
<dbReference type="InterPro" id="IPR036353">
    <property type="entry name" value="XPC-bd_sf"/>
</dbReference>
<keyword evidence="3 5" id="KW-0234">DNA repair</keyword>
<feature type="region of interest" description="Disordered" evidence="6">
    <location>
        <begin position="201"/>
        <end position="227"/>
    </location>
</feature>
<dbReference type="OMA" id="PHMLEPI"/>
<dbReference type="CDD" id="cd14281">
    <property type="entry name" value="UBA2_Rad23_like"/>
    <property type="match status" value="1"/>
</dbReference>
<dbReference type="OrthoDB" id="419317at2759"/>
<organism evidence="9 10">
    <name type="scientific">Cyberlindnera jadinii (strain ATCC 18201 / CBS 1600 / BCRC 20928 / JCM 3617 / NBRC 0987 / NRRL Y-1542)</name>
    <name type="common">Torula yeast</name>
    <name type="synonym">Candida utilis</name>
    <dbReference type="NCBI Taxonomy" id="983966"/>
    <lineage>
        <taxon>Eukaryota</taxon>
        <taxon>Fungi</taxon>
        <taxon>Dikarya</taxon>
        <taxon>Ascomycota</taxon>
        <taxon>Saccharomycotina</taxon>
        <taxon>Saccharomycetes</taxon>
        <taxon>Phaffomycetales</taxon>
        <taxon>Phaffomycetaceae</taxon>
        <taxon>Cyberlindnera</taxon>
    </lineage>
</organism>
<dbReference type="InterPro" id="IPR015940">
    <property type="entry name" value="UBA"/>
</dbReference>
<evidence type="ECO:0000256" key="6">
    <source>
        <dbReference type="SAM" id="MobiDB-lite"/>
    </source>
</evidence>
<dbReference type="GO" id="GO:0043130">
    <property type="term" value="F:ubiquitin binding"/>
    <property type="evidence" value="ECO:0007669"/>
    <property type="project" value="UniProtKB-UniRule"/>
</dbReference>
<protein>
    <recommendedName>
        <fullName evidence="5">UV excision repair protein RAD23</fullName>
    </recommendedName>
</protein>
<dbReference type="InterPro" id="IPR029071">
    <property type="entry name" value="Ubiquitin-like_domsf"/>
</dbReference>
<evidence type="ECO:0000313" key="10">
    <source>
        <dbReference type="Proteomes" id="UP000094389"/>
    </source>
</evidence>
<gene>
    <name evidence="9" type="ORF">CYBJADRAFT_176460</name>
</gene>
<dbReference type="SUPFAM" id="SSF101238">
    <property type="entry name" value="XPC-binding domain"/>
    <property type="match status" value="1"/>
</dbReference>
<comment type="subcellular location">
    <subcellularLocation>
        <location evidence="5">Nucleus</location>
    </subcellularLocation>
    <subcellularLocation>
        <location evidence="5">Cytoplasm</location>
    </subcellularLocation>
</comment>
<keyword evidence="2 5" id="KW-0227">DNA damage</keyword>
<feature type="domain" description="Ubiquitin-like" evidence="8">
    <location>
        <begin position="1"/>
        <end position="73"/>
    </location>
</feature>
<evidence type="ECO:0000256" key="4">
    <source>
        <dbReference type="ARBA" id="ARBA00023242"/>
    </source>
</evidence>
<dbReference type="STRING" id="983966.A0A1E4S6K8"/>
<dbReference type="SUPFAM" id="SSF46934">
    <property type="entry name" value="UBA-like"/>
    <property type="match status" value="2"/>
</dbReference>
<proteinExistence type="inferred from homology"/>
<dbReference type="InterPro" id="IPR000626">
    <property type="entry name" value="Ubiquitin-like_dom"/>
</dbReference>
<dbReference type="Proteomes" id="UP000094389">
    <property type="component" value="Unassembled WGS sequence"/>
</dbReference>
<dbReference type="PRINTS" id="PR01839">
    <property type="entry name" value="RAD23PROTEIN"/>
</dbReference>
<dbReference type="EMBL" id="KV453926">
    <property type="protein sequence ID" value="ODV75110.1"/>
    <property type="molecule type" value="Genomic_DNA"/>
</dbReference>
<dbReference type="InterPro" id="IPR009060">
    <property type="entry name" value="UBA-like_sf"/>
</dbReference>
<evidence type="ECO:0000256" key="5">
    <source>
        <dbReference type="RuleBase" id="RU367049"/>
    </source>
</evidence>
<dbReference type="PROSITE" id="PS50030">
    <property type="entry name" value="UBA"/>
    <property type="match status" value="2"/>
</dbReference>
<evidence type="ECO:0000259" key="8">
    <source>
        <dbReference type="PROSITE" id="PS50053"/>
    </source>
</evidence>
<dbReference type="FunFam" id="1.10.8.10:FF:000003">
    <property type="entry name" value="UV excision repair protein RAD23 homolog"/>
    <property type="match status" value="1"/>
</dbReference>
<dbReference type="GO" id="GO:0003684">
    <property type="term" value="F:damaged DNA binding"/>
    <property type="evidence" value="ECO:0007669"/>
    <property type="project" value="UniProtKB-UniRule"/>
</dbReference>
<dbReference type="CDD" id="cd01805">
    <property type="entry name" value="Ubl_Rad23"/>
    <property type="match status" value="1"/>
</dbReference>
<accession>A0A1E4S6K8</accession>
<feature type="domain" description="UBA" evidence="7">
    <location>
        <begin position="366"/>
        <end position="406"/>
    </location>
</feature>
<dbReference type="GeneID" id="30991184"/>
<dbReference type="PANTHER" id="PTHR10621:SF0">
    <property type="entry name" value="UV EXCISION REPAIR PROTEIN RAD23"/>
    <property type="match status" value="1"/>
</dbReference>
<keyword evidence="5" id="KW-0963">Cytoplasm</keyword>
<keyword evidence="4 5" id="KW-0539">Nucleus</keyword>
<feature type="region of interest" description="Disordered" evidence="6">
    <location>
        <begin position="78"/>
        <end position="140"/>
    </location>
</feature>
<name>A0A1E4S6K8_CYBJN</name>
<dbReference type="AlphaFoldDB" id="A0A1E4S6K8"/>
<dbReference type="SMART" id="SM00165">
    <property type="entry name" value="UBA"/>
    <property type="match status" value="2"/>
</dbReference>
<dbReference type="GO" id="GO:0043161">
    <property type="term" value="P:proteasome-mediated ubiquitin-dependent protein catabolic process"/>
    <property type="evidence" value="ECO:0007669"/>
    <property type="project" value="UniProtKB-UniRule"/>
</dbReference>
<dbReference type="Gene3D" id="1.10.10.540">
    <property type="entry name" value="XPC-binding domain"/>
    <property type="match status" value="1"/>
</dbReference>
<dbReference type="PANTHER" id="PTHR10621">
    <property type="entry name" value="UV EXCISION REPAIR PROTEIN RAD23"/>
    <property type="match status" value="1"/>
</dbReference>
<dbReference type="GO" id="GO:0005654">
    <property type="term" value="C:nucleoplasm"/>
    <property type="evidence" value="ECO:0007669"/>
    <property type="project" value="TreeGrafter"/>
</dbReference>
<keyword evidence="10" id="KW-1185">Reference proteome</keyword>
<evidence type="ECO:0000313" key="9">
    <source>
        <dbReference type="EMBL" id="ODV75110.1"/>
    </source>
</evidence>
<dbReference type="Gene3D" id="1.10.8.10">
    <property type="entry name" value="DNA helicase RuvA subunit, C-terminal domain"/>
    <property type="match status" value="2"/>
</dbReference>
<dbReference type="RefSeq" id="XP_020072149.1">
    <property type="nucleotide sequence ID" value="XM_020216788.1"/>
</dbReference>
<dbReference type="NCBIfam" id="TIGR00601">
    <property type="entry name" value="rad23"/>
    <property type="match status" value="1"/>
</dbReference>
<reference evidence="9 10" key="1">
    <citation type="journal article" date="2016" name="Proc. Natl. Acad. Sci. U.S.A.">
        <title>Comparative genomics of biotechnologically important yeasts.</title>
        <authorList>
            <person name="Riley R."/>
            <person name="Haridas S."/>
            <person name="Wolfe K.H."/>
            <person name="Lopes M.R."/>
            <person name="Hittinger C.T."/>
            <person name="Goeker M."/>
            <person name="Salamov A.A."/>
            <person name="Wisecaver J.H."/>
            <person name="Long T.M."/>
            <person name="Calvey C.H."/>
            <person name="Aerts A.L."/>
            <person name="Barry K.W."/>
            <person name="Choi C."/>
            <person name="Clum A."/>
            <person name="Coughlan A.Y."/>
            <person name="Deshpande S."/>
            <person name="Douglass A.P."/>
            <person name="Hanson S.J."/>
            <person name="Klenk H.-P."/>
            <person name="LaButti K.M."/>
            <person name="Lapidus A."/>
            <person name="Lindquist E.A."/>
            <person name="Lipzen A.M."/>
            <person name="Meier-Kolthoff J.P."/>
            <person name="Ohm R.A."/>
            <person name="Otillar R.P."/>
            <person name="Pangilinan J.L."/>
            <person name="Peng Y."/>
            <person name="Rokas A."/>
            <person name="Rosa C.A."/>
            <person name="Scheuner C."/>
            <person name="Sibirny A.A."/>
            <person name="Slot J.C."/>
            <person name="Stielow J.B."/>
            <person name="Sun H."/>
            <person name="Kurtzman C.P."/>
            <person name="Blackwell M."/>
            <person name="Grigoriev I.V."/>
            <person name="Jeffries T.W."/>
        </authorList>
    </citation>
    <scope>NUCLEOTIDE SEQUENCE [LARGE SCALE GENOMIC DNA]</scope>
    <source>
        <strain evidence="10">ATCC 18201 / CBS 1600 / BCRC 20928 / JCM 3617 / NBRC 0987 / NRRL Y-1542</strain>
    </source>
</reference>
<dbReference type="Pfam" id="PF00627">
    <property type="entry name" value="UBA"/>
    <property type="match status" value="2"/>
</dbReference>
<dbReference type="Pfam" id="PF09280">
    <property type="entry name" value="XPC-binding"/>
    <property type="match status" value="1"/>
</dbReference>
<dbReference type="GO" id="GO:0031593">
    <property type="term" value="F:polyubiquitin modification-dependent protein binding"/>
    <property type="evidence" value="ECO:0007669"/>
    <property type="project" value="UniProtKB-UniRule"/>
</dbReference>
<feature type="domain" description="UBA" evidence="7">
    <location>
        <begin position="154"/>
        <end position="194"/>
    </location>
</feature>
<dbReference type="InterPro" id="IPR004806">
    <property type="entry name" value="Rad23"/>
</dbReference>
<feature type="compositionally biased region" description="Low complexity" evidence="6">
    <location>
        <begin position="204"/>
        <end position="227"/>
    </location>
</feature>
<dbReference type="GO" id="GO:0006289">
    <property type="term" value="P:nucleotide-excision repair"/>
    <property type="evidence" value="ECO:0007669"/>
    <property type="project" value="UniProtKB-UniRule"/>
</dbReference>
<comment type="function">
    <text evidence="5">Multiubiquitin chain receptor involved in modulation of proteasomal degradation. Involved in nucleotide excision repair.</text>
</comment>
<dbReference type="SUPFAM" id="SSF54236">
    <property type="entry name" value="Ubiquitin-like"/>
    <property type="match status" value="1"/>
</dbReference>
<evidence type="ECO:0000259" key="7">
    <source>
        <dbReference type="PROSITE" id="PS50030"/>
    </source>
</evidence>
<dbReference type="Gene3D" id="3.10.20.90">
    <property type="entry name" value="Phosphatidylinositol 3-kinase Catalytic Subunit, Chain A, domain 1"/>
    <property type="match status" value="1"/>
</dbReference>
<evidence type="ECO:0000256" key="3">
    <source>
        <dbReference type="ARBA" id="ARBA00023204"/>
    </source>
</evidence>
<evidence type="ECO:0000256" key="2">
    <source>
        <dbReference type="ARBA" id="ARBA00022763"/>
    </source>
</evidence>
<dbReference type="Pfam" id="PF00240">
    <property type="entry name" value="ubiquitin"/>
    <property type="match status" value="1"/>
</dbReference>
<dbReference type="SMART" id="SM00213">
    <property type="entry name" value="UBQ"/>
    <property type="match status" value="1"/>
</dbReference>
<dbReference type="InterPro" id="IPR015360">
    <property type="entry name" value="XPC-bd"/>
</dbReference>
<dbReference type="GO" id="GO:0070628">
    <property type="term" value="F:proteasome binding"/>
    <property type="evidence" value="ECO:0007669"/>
    <property type="project" value="TreeGrafter"/>
</dbReference>